<comment type="caution">
    <text evidence="1">The sequence shown here is derived from an EMBL/GenBank/DDBJ whole genome shotgun (WGS) entry which is preliminary data.</text>
</comment>
<proteinExistence type="predicted"/>
<organism evidence="1">
    <name type="scientific">marine sediment metagenome</name>
    <dbReference type="NCBI Taxonomy" id="412755"/>
    <lineage>
        <taxon>unclassified sequences</taxon>
        <taxon>metagenomes</taxon>
        <taxon>ecological metagenomes</taxon>
    </lineage>
</organism>
<dbReference type="AlphaFoldDB" id="X0XFB2"/>
<protein>
    <submittedName>
        <fullName evidence="1">Uncharacterized protein</fullName>
    </submittedName>
</protein>
<name>X0XFB2_9ZZZZ</name>
<sequence length="82" mass="9346">AQTLSEMKFKSATLLTYTKHLRDNQEIIKFIEILDNDVNELLKRANAADGMSKVYCNLKAKQLIIKLDRILEAIGNLQNVVI</sequence>
<gene>
    <name evidence="1" type="ORF">S01H1_64475</name>
</gene>
<dbReference type="EMBL" id="BARS01042499">
    <property type="protein sequence ID" value="GAG41805.1"/>
    <property type="molecule type" value="Genomic_DNA"/>
</dbReference>
<accession>X0XFB2</accession>
<feature type="non-terminal residue" evidence="1">
    <location>
        <position position="1"/>
    </location>
</feature>
<evidence type="ECO:0000313" key="1">
    <source>
        <dbReference type="EMBL" id="GAG41805.1"/>
    </source>
</evidence>
<reference evidence="1" key="1">
    <citation type="journal article" date="2014" name="Front. Microbiol.">
        <title>High frequency of phylogenetically diverse reductive dehalogenase-homologous genes in deep subseafloor sedimentary metagenomes.</title>
        <authorList>
            <person name="Kawai M."/>
            <person name="Futagami T."/>
            <person name="Toyoda A."/>
            <person name="Takaki Y."/>
            <person name="Nishi S."/>
            <person name="Hori S."/>
            <person name="Arai W."/>
            <person name="Tsubouchi T."/>
            <person name="Morono Y."/>
            <person name="Uchiyama I."/>
            <person name="Ito T."/>
            <person name="Fujiyama A."/>
            <person name="Inagaki F."/>
            <person name="Takami H."/>
        </authorList>
    </citation>
    <scope>NUCLEOTIDE SEQUENCE</scope>
    <source>
        <strain evidence="1">Expedition CK06-06</strain>
    </source>
</reference>